<dbReference type="SUPFAM" id="SSF52266">
    <property type="entry name" value="SGNH hydrolase"/>
    <property type="match status" value="1"/>
</dbReference>
<dbReference type="Pfam" id="PF17996">
    <property type="entry name" value="CE2_N"/>
    <property type="match status" value="1"/>
</dbReference>
<reference evidence="3" key="1">
    <citation type="journal article" date="2014" name="Int. J. Syst. Evol. Microbiol.">
        <title>Complete genome sequence of Corynebacterium casei LMG S-19264T (=DSM 44701T), isolated from a smear-ripened cheese.</title>
        <authorList>
            <consortium name="US DOE Joint Genome Institute (JGI-PGF)"/>
            <person name="Walter F."/>
            <person name="Albersmeier A."/>
            <person name="Kalinowski J."/>
            <person name="Ruckert C."/>
        </authorList>
    </citation>
    <scope>NUCLEOTIDE SEQUENCE</scope>
    <source>
        <strain evidence="3">CGMCC 4.7312</strain>
    </source>
</reference>
<dbReference type="InterPro" id="IPR008965">
    <property type="entry name" value="CBM2/CBM3_carb-bd_dom_sf"/>
</dbReference>
<dbReference type="GO" id="GO:0005975">
    <property type="term" value="P:carbohydrate metabolic process"/>
    <property type="evidence" value="ECO:0007669"/>
    <property type="project" value="InterPro"/>
</dbReference>
<keyword evidence="4" id="KW-1185">Reference proteome</keyword>
<dbReference type="AlphaFoldDB" id="A0A917TI78"/>
<gene>
    <name evidence="3" type="ORF">GCM10011608_04960</name>
</gene>
<dbReference type="PANTHER" id="PTHR37834">
    <property type="entry name" value="GDSL-LIKE LIPASE/ACYLHYDROLASE DOMAIN PROTEIN (AFU_ORTHOLOGUE AFUA_2G00620)"/>
    <property type="match status" value="1"/>
</dbReference>
<dbReference type="Gene3D" id="2.60.120.260">
    <property type="entry name" value="Galactose-binding domain-like"/>
    <property type="match status" value="1"/>
</dbReference>
<sequence length="490" mass="52114">MRRIVAVLAAGTVTVGLAAVAAPRAALAAVGCRVDYTVASQWQGGFQAEVTITNLGDRVTGWSLGFEFASAGQRLTQGWNATWRQSGRQVTATSMSWNGSLATNGFTTIGFLGTWSGANPIVTAFTLNGVACTGTVTPPPTPPTTVPPTIPPPGGIAGAHTAGRVRIAADAARFSWPGVYFEGRIRGTGVGVVLDDPNSDYDIQVDGVTTATLVNPAAGTHWVNNLTDAVHTVRLVKRNESPWATATFGGFVAGPGGAVLAKPAARTRQIEFIGDSHTAGYGNTSTTRDCSGDEVNRTTNADTSFGALTAKRLNADYQINAFSGRGMVRNYNGGEPGTSYRTYYERALLAVDGDRWPVPADWRPQLIVVGLGINDFSTAINSGEPWTPDSLIAAYRTAYHGFLDLLRARYGATAVIVVLSAHMSDTTALGDATRQIVRERNSRGDDRVRHLAYGDTGLDLLGCHWHPSQRDHQVIAEQLHSFVSTLGLRW</sequence>
<evidence type="ECO:0000256" key="1">
    <source>
        <dbReference type="SAM" id="SignalP"/>
    </source>
</evidence>
<feature type="signal peptide" evidence="1">
    <location>
        <begin position="1"/>
        <end position="28"/>
    </location>
</feature>
<dbReference type="PANTHER" id="PTHR37834:SF2">
    <property type="entry name" value="ESTERASE, SGNH HYDROLASE-TYPE"/>
    <property type="match status" value="1"/>
</dbReference>
<feature type="domain" description="CBM2" evidence="2">
    <location>
        <begin position="25"/>
        <end position="135"/>
    </location>
</feature>
<dbReference type="SUPFAM" id="SSF49384">
    <property type="entry name" value="Carbohydrate-binding domain"/>
    <property type="match status" value="1"/>
</dbReference>
<dbReference type="InterPro" id="IPR036514">
    <property type="entry name" value="SGNH_hydro_sf"/>
</dbReference>
<feature type="chain" id="PRO_5037610386" description="CBM2 domain-containing protein" evidence="1">
    <location>
        <begin position="29"/>
        <end position="490"/>
    </location>
</feature>
<dbReference type="EMBL" id="BMNB01000002">
    <property type="protein sequence ID" value="GGM23276.1"/>
    <property type="molecule type" value="Genomic_DNA"/>
</dbReference>
<dbReference type="InterPro" id="IPR037461">
    <property type="entry name" value="CtCE2-like_dom"/>
</dbReference>
<dbReference type="RefSeq" id="WP_189040582.1">
    <property type="nucleotide sequence ID" value="NZ_BMNB01000002.1"/>
</dbReference>
<organism evidence="3 4">
    <name type="scientific">Micromonospora sonchi</name>
    <dbReference type="NCBI Taxonomy" id="1763543"/>
    <lineage>
        <taxon>Bacteria</taxon>
        <taxon>Bacillati</taxon>
        <taxon>Actinomycetota</taxon>
        <taxon>Actinomycetes</taxon>
        <taxon>Micromonosporales</taxon>
        <taxon>Micromonosporaceae</taxon>
        <taxon>Micromonospora</taxon>
    </lineage>
</organism>
<dbReference type="InterPro" id="IPR013830">
    <property type="entry name" value="SGNH_hydro"/>
</dbReference>
<evidence type="ECO:0000313" key="4">
    <source>
        <dbReference type="Proteomes" id="UP000608890"/>
    </source>
</evidence>
<dbReference type="Gene3D" id="3.40.50.1110">
    <property type="entry name" value="SGNH hydrolase"/>
    <property type="match status" value="1"/>
</dbReference>
<dbReference type="SMART" id="SM00637">
    <property type="entry name" value="CBD_II"/>
    <property type="match status" value="1"/>
</dbReference>
<protein>
    <recommendedName>
        <fullName evidence="2">CBM2 domain-containing protein</fullName>
    </recommendedName>
</protein>
<proteinExistence type="predicted"/>
<dbReference type="GO" id="GO:0052689">
    <property type="term" value="F:carboxylic ester hydrolase activity"/>
    <property type="evidence" value="ECO:0007669"/>
    <property type="project" value="InterPro"/>
</dbReference>
<dbReference type="Gene3D" id="2.60.40.290">
    <property type="match status" value="1"/>
</dbReference>
<evidence type="ECO:0000259" key="2">
    <source>
        <dbReference type="PROSITE" id="PS51173"/>
    </source>
</evidence>
<dbReference type="InterPro" id="IPR001919">
    <property type="entry name" value="CBD2"/>
</dbReference>
<dbReference type="CDD" id="cd01831">
    <property type="entry name" value="Endoglucanase_E_like"/>
    <property type="match status" value="1"/>
</dbReference>
<dbReference type="Pfam" id="PF00553">
    <property type="entry name" value="CBM_2"/>
    <property type="match status" value="1"/>
</dbReference>
<dbReference type="InterPro" id="IPR040794">
    <property type="entry name" value="CE2_N"/>
</dbReference>
<dbReference type="PROSITE" id="PS51173">
    <property type="entry name" value="CBM2"/>
    <property type="match status" value="1"/>
</dbReference>
<dbReference type="GO" id="GO:0004553">
    <property type="term" value="F:hydrolase activity, hydrolyzing O-glycosyl compounds"/>
    <property type="evidence" value="ECO:0007669"/>
    <property type="project" value="InterPro"/>
</dbReference>
<comment type="caution">
    <text evidence="3">The sequence shown here is derived from an EMBL/GenBank/DDBJ whole genome shotgun (WGS) entry which is preliminary data.</text>
</comment>
<evidence type="ECO:0000313" key="3">
    <source>
        <dbReference type="EMBL" id="GGM23276.1"/>
    </source>
</evidence>
<reference evidence="3" key="2">
    <citation type="submission" date="2020-09" db="EMBL/GenBank/DDBJ databases">
        <authorList>
            <person name="Sun Q."/>
            <person name="Zhou Y."/>
        </authorList>
    </citation>
    <scope>NUCLEOTIDE SEQUENCE</scope>
    <source>
        <strain evidence="3">CGMCC 4.7312</strain>
    </source>
</reference>
<dbReference type="GO" id="GO:0030247">
    <property type="term" value="F:polysaccharide binding"/>
    <property type="evidence" value="ECO:0007669"/>
    <property type="project" value="UniProtKB-UniRule"/>
</dbReference>
<dbReference type="Proteomes" id="UP000608890">
    <property type="component" value="Unassembled WGS sequence"/>
</dbReference>
<dbReference type="InterPro" id="IPR012291">
    <property type="entry name" value="CBM2_carb-bd_dom_sf"/>
</dbReference>
<dbReference type="InterPro" id="IPR052762">
    <property type="entry name" value="PCW_deacetylase/CE"/>
</dbReference>
<keyword evidence="1" id="KW-0732">Signal</keyword>
<accession>A0A917TI78</accession>
<name>A0A917TI78_9ACTN</name>
<dbReference type="Pfam" id="PF13472">
    <property type="entry name" value="Lipase_GDSL_2"/>
    <property type="match status" value="1"/>
</dbReference>